<name>R7QID5_CHOCR</name>
<keyword evidence="2" id="KW-1185">Reference proteome</keyword>
<dbReference type="GeneID" id="17324777"/>
<dbReference type="Gramene" id="CDF37241">
    <property type="protein sequence ID" value="CDF37241"/>
    <property type="gene ID" value="CHC_T00005363001"/>
</dbReference>
<reference evidence="2" key="1">
    <citation type="journal article" date="2013" name="Proc. Natl. Acad. Sci. U.S.A.">
        <title>Genome structure and metabolic features in the red seaweed Chondrus crispus shed light on evolution of the Archaeplastida.</title>
        <authorList>
            <person name="Collen J."/>
            <person name="Porcel B."/>
            <person name="Carre W."/>
            <person name="Ball S.G."/>
            <person name="Chaparro C."/>
            <person name="Tonon T."/>
            <person name="Barbeyron T."/>
            <person name="Michel G."/>
            <person name="Noel B."/>
            <person name="Valentin K."/>
            <person name="Elias M."/>
            <person name="Artiguenave F."/>
            <person name="Arun A."/>
            <person name="Aury J.M."/>
            <person name="Barbosa-Neto J.F."/>
            <person name="Bothwell J.H."/>
            <person name="Bouget F.Y."/>
            <person name="Brillet L."/>
            <person name="Cabello-Hurtado F."/>
            <person name="Capella-Gutierrez S."/>
            <person name="Charrier B."/>
            <person name="Cladiere L."/>
            <person name="Cock J.M."/>
            <person name="Coelho S.M."/>
            <person name="Colleoni C."/>
            <person name="Czjzek M."/>
            <person name="Da Silva C."/>
            <person name="Delage L."/>
            <person name="Denoeud F."/>
            <person name="Deschamps P."/>
            <person name="Dittami S.M."/>
            <person name="Gabaldon T."/>
            <person name="Gachon C.M."/>
            <person name="Groisillier A."/>
            <person name="Herve C."/>
            <person name="Jabbari K."/>
            <person name="Katinka M."/>
            <person name="Kloareg B."/>
            <person name="Kowalczyk N."/>
            <person name="Labadie K."/>
            <person name="Leblanc C."/>
            <person name="Lopez P.J."/>
            <person name="McLachlan D.H."/>
            <person name="Meslet-Cladiere L."/>
            <person name="Moustafa A."/>
            <person name="Nehr Z."/>
            <person name="Nyvall Collen P."/>
            <person name="Panaud O."/>
            <person name="Partensky F."/>
            <person name="Poulain J."/>
            <person name="Rensing S.A."/>
            <person name="Rousvoal S."/>
            <person name="Samson G."/>
            <person name="Symeonidi A."/>
            <person name="Weissenbach J."/>
            <person name="Zambounis A."/>
            <person name="Wincker P."/>
            <person name="Boyen C."/>
        </authorList>
    </citation>
    <scope>NUCLEOTIDE SEQUENCE [LARGE SCALE GENOMIC DNA]</scope>
    <source>
        <strain evidence="2">cv. Stackhouse</strain>
    </source>
</reference>
<dbReference type="KEGG" id="ccp:CHC_T00005363001"/>
<gene>
    <name evidence="1" type="ORF">CHC_T00005363001</name>
</gene>
<dbReference type="RefSeq" id="XP_005717060.1">
    <property type="nucleotide sequence ID" value="XM_005717003.1"/>
</dbReference>
<dbReference type="AlphaFoldDB" id="R7QID5"/>
<dbReference type="Proteomes" id="UP000012073">
    <property type="component" value="Unassembled WGS sequence"/>
</dbReference>
<evidence type="ECO:0000313" key="1">
    <source>
        <dbReference type="EMBL" id="CDF37241.1"/>
    </source>
</evidence>
<sequence>MSIAQLLSATAQRLFEGSAYCSQFWWKAGCNSMPAQTLNVCAFLQTRLNLAGTCRFGGHWQPFQ</sequence>
<organism evidence="1 2">
    <name type="scientific">Chondrus crispus</name>
    <name type="common">Carrageen Irish moss</name>
    <name type="synonym">Polymorpha crispa</name>
    <dbReference type="NCBI Taxonomy" id="2769"/>
    <lineage>
        <taxon>Eukaryota</taxon>
        <taxon>Rhodophyta</taxon>
        <taxon>Florideophyceae</taxon>
        <taxon>Rhodymeniophycidae</taxon>
        <taxon>Gigartinales</taxon>
        <taxon>Gigartinaceae</taxon>
        <taxon>Chondrus</taxon>
    </lineage>
</organism>
<evidence type="ECO:0000313" key="2">
    <source>
        <dbReference type="Proteomes" id="UP000012073"/>
    </source>
</evidence>
<dbReference type="EMBL" id="HG001822">
    <property type="protein sequence ID" value="CDF37241.1"/>
    <property type="molecule type" value="Genomic_DNA"/>
</dbReference>
<protein>
    <submittedName>
        <fullName evidence="1">Uncharacterized protein</fullName>
    </submittedName>
</protein>
<proteinExistence type="predicted"/>
<accession>R7QID5</accession>